<evidence type="ECO:0000256" key="1">
    <source>
        <dbReference type="ARBA" id="ARBA00001947"/>
    </source>
</evidence>
<evidence type="ECO:0000256" key="4">
    <source>
        <dbReference type="ARBA" id="ARBA00022801"/>
    </source>
</evidence>
<dbReference type="InterPro" id="IPR001279">
    <property type="entry name" value="Metallo-B-lactamas"/>
</dbReference>
<dbReference type="GO" id="GO:0046872">
    <property type="term" value="F:metal ion binding"/>
    <property type="evidence" value="ECO:0007669"/>
    <property type="project" value="UniProtKB-KW"/>
</dbReference>
<sequence length="316" mass="35111">MLRIRLLLMSTILEVLHTGTVIVDKTLPYHRPEDPPLAWTHAFRKRGDLIAAPVSAYLVENRHGLTLIDTGWHKLNRSRFEQIANLRHQYPVNKADLPPGRAIDEQLEERGIRPRDLDLVLMSHLHCDHADGLRLVREAPRILVSRPEIEAVRFHRATYLPHEWDGVDLRTFKWNTPVGPYGAGYDVFGDGSLVMVAVPGHSRGLCATIVRGDETADGAIHEHEWDLVEGVDAVGALGGASATAPVDADSRVFYLLTSDVGYGRPSFDEGLRPSVVVDASQAERSLAWARRVEHDPRCLGLIANHDPEIEAGTRAL</sequence>
<dbReference type="SMART" id="SM00849">
    <property type="entry name" value="Lactamase_B"/>
    <property type="match status" value="1"/>
</dbReference>
<dbReference type="GO" id="GO:0016787">
    <property type="term" value="F:hydrolase activity"/>
    <property type="evidence" value="ECO:0007669"/>
    <property type="project" value="UniProtKB-KW"/>
</dbReference>
<gene>
    <name evidence="7" type="ORF">HMPREF1318_2085</name>
</gene>
<dbReference type="Proteomes" id="UP000002941">
    <property type="component" value="Unassembled WGS sequence"/>
</dbReference>
<protein>
    <submittedName>
        <fullName evidence="7">Metallo-beta-lactamase domain protein</fullName>
    </submittedName>
</protein>
<dbReference type="SUPFAM" id="SSF56281">
    <property type="entry name" value="Metallo-hydrolase/oxidoreductase"/>
    <property type="match status" value="1"/>
</dbReference>
<feature type="domain" description="Metallo-beta-lactamase" evidence="6">
    <location>
        <begin position="53"/>
        <end position="264"/>
    </location>
</feature>
<keyword evidence="5" id="KW-0862">Zinc</keyword>
<proteinExistence type="inferred from homology"/>
<dbReference type="AlphaFoldDB" id="J1GUM2"/>
<comment type="similarity">
    <text evidence="2">Belongs to the metallo-beta-lactamase superfamily.</text>
</comment>
<keyword evidence="4" id="KW-0378">Hydrolase</keyword>
<dbReference type="PANTHER" id="PTHR42978">
    <property type="entry name" value="QUORUM-QUENCHING LACTONASE YTNP-RELATED-RELATED"/>
    <property type="match status" value="1"/>
</dbReference>
<evidence type="ECO:0000256" key="5">
    <source>
        <dbReference type="ARBA" id="ARBA00022833"/>
    </source>
</evidence>
<organism evidence="7 8">
    <name type="scientific">Actinomyces massiliensis F0489</name>
    <dbReference type="NCBI Taxonomy" id="1125718"/>
    <lineage>
        <taxon>Bacteria</taxon>
        <taxon>Bacillati</taxon>
        <taxon>Actinomycetota</taxon>
        <taxon>Actinomycetes</taxon>
        <taxon>Actinomycetales</taxon>
        <taxon>Actinomycetaceae</taxon>
        <taxon>Actinomyces</taxon>
    </lineage>
</organism>
<dbReference type="EMBL" id="AKFT01000215">
    <property type="protein sequence ID" value="EJF36745.1"/>
    <property type="molecule type" value="Genomic_DNA"/>
</dbReference>
<reference evidence="7 8" key="1">
    <citation type="submission" date="2012-05" db="EMBL/GenBank/DDBJ databases">
        <authorList>
            <person name="Harkins D.M."/>
            <person name="Madupu R."/>
            <person name="Durkin A.S."/>
            <person name="Torralba M."/>
            <person name="Methe B."/>
            <person name="Sutton G.G."/>
            <person name="Nelson K.E."/>
        </authorList>
    </citation>
    <scope>NUCLEOTIDE SEQUENCE [LARGE SCALE GENOMIC DNA]</scope>
    <source>
        <strain evidence="7 8">F0489</strain>
    </source>
</reference>
<comment type="caution">
    <text evidence="7">The sequence shown here is derived from an EMBL/GenBank/DDBJ whole genome shotgun (WGS) entry which is preliminary data.</text>
</comment>
<name>J1GUM2_9ACTO</name>
<evidence type="ECO:0000313" key="8">
    <source>
        <dbReference type="Proteomes" id="UP000002941"/>
    </source>
</evidence>
<evidence type="ECO:0000256" key="3">
    <source>
        <dbReference type="ARBA" id="ARBA00022723"/>
    </source>
</evidence>
<dbReference type="InterPro" id="IPR036866">
    <property type="entry name" value="RibonucZ/Hydroxyglut_hydro"/>
</dbReference>
<dbReference type="eggNOG" id="COG0491">
    <property type="taxonomic scope" value="Bacteria"/>
</dbReference>
<dbReference type="Pfam" id="PF00753">
    <property type="entry name" value="Lactamase_B"/>
    <property type="match status" value="1"/>
</dbReference>
<dbReference type="CDD" id="cd07729">
    <property type="entry name" value="AHL_lactonase_MBL-fold"/>
    <property type="match status" value="1"/>
</dbReference>
<evidence type="ECO:0000259" key="6">
    <source>
        <dbReference type="SMART" id="SM00849"/>
    </source>
</evidence>
<dbReference type="PANTHER" id="PTHR42978:SF2">
    <property type="entry name" value="102 KBASES UNSTABLE REGION: FROM 1 TO 119443"/>
    <property type="match status" value="1"/>
</dbReference>
<keyword evidence="3" id="KW-0479">Metal-binding</keyword>
<keyword evidence="8" id="KW-1185">Reference proteome</keyword>
<comment type="cofactor">
    <cofactor evidence="1">
        <name>Zn(2+)</name>
        <dbReference type="ChEBI" id="CHEBI:29105"/>
    </cofactor>
</comment>
<accession>J1GUM2</accession>
<dbReference type="Gene3D" id="3.60.15.10">
    <property type="entry name" value="Ribonuclease Z/Hydroxyacylglutathione hydrolase-like"/>
    <property type="match status" value="1"/>
</dbReference>
<dbReference type="InterPro" id="IPR051013">
    <property type="entry name" value="MBL_superfamily_lactonases"/>
</dbReference>
<evidence type="ECO:0000256" key="2">
    <source>
        <dbReference type="ARBA" id="ARBA00007749"/>
    </source>
</evidence>
<dbReference type="PATRIC" id="fig|1125718.3.peg.2777"/>
<evidence type="ECO:0000313" key="7">
    <source>
        <dbReference type="EMBL" id="EJF36745.1"/>
    </source>
</evidence>